<evidence type="ECO:0000313" key="2">
    <source>
        <dbReference type="Proteomes" id="UP000623467"/>
    </source>
</evidence>
<accession>A0A8H6XNV4</accession>
<evidence type="ECO:0000313" key="1">
    <source>
        <dbReference type="EMBL" id="KAF7345213.1"/>
    </source>
</evidence>
<dbReference type="EMBL" id="JACAZH010000020">
    <property type="protein sequence ID" value="KAF7345213.1"/>
    <property type="molecule type" value="Genomic_DNA"/>
</dbReference>
<gene>
    <name evidence="1" type="ORF">MSAN_01897800</name>
</gene>
<dbReference type="OrthoDB" id="3353914at2759"/>
<reference evidence="1" key="1">
    <citation type="submission" date="2020-05" db="EMBL/GenBank/DDBJ databases">
        <title>Mycena genomes resolve the evolution of fungal bioluminescence.</title>
        <authorList>
            <person name="Tsai I.J."/>
        </authorList>
    </citation>
    <scope>NUCLEOTIDE SEQUENCE</scope>
    <source>
        <strain evidence="1">160909Yilan</strain>
    </source>
</reference>
<proteinExistence type="predicted"/>
<protein>
    <submittedName>
        <fullName evidence="1">Vegetative incompatibility protein HET-E-1-like protein 20</fullName>
    </submittedName>
</protein>
<comment type="caution">
    <text evidence="1">The sequence shown here is derived from an EMBL/GenBank/DDBJ whole genome shotgun (WGS) entry which is preliminary data.</text>
</comment>
<sequence length="1147" mass="123973">MANVSFDSAFMKQIMPSTLLPLEYSSEFYAVHDEDSRPIIFSVGSAGTLFILRPQGVNGCHSLLNLNKLFGIESAVVTHLSVLQGTDSKIYLTFAAQGAKVGAPSSIYIVHPKMPAEWVAVDTSSKLGEWLIPDKSTFKCTVERLYTAAAGKKYPTVCVVYSRTDGTHTDARCLDISDSQWDFADVFTMPVNIESIIDICAGTLKADYSGLFCLYRQQDQTYLSFVSFISKFNSIFATSLRPPPGARSLATFVNYQGFTDLLVGGDAITHYTAQNALHSDTPTTPDRYTVVVDGPSLGGVKELFIAQASSLLTVYCRNSGDTVLYQQLQDLGDSKVDAQGPLTPLLRREEGGGHLSVLLDHTTRSQKLFSVAADNSLTMLEQSGDTQLWQRIHVLVPSTAGKNTDIVSFTTHISLKDATGAGLPNTTVLLSSSAAADVGHNGRVLSVTSAGTPVTTDLSGDITLIHNVSTLSTVTFTLKDVAGHSVLGKTYIVNPAKNAQSILSSTQDLRAVRLRNGRALIDKEKVRSRDLDPAMQAMKQLSDSLTSMPPDGSDQPASLMFSLSDVGWALWHWVTNPLDLQALEKFVVEGGKFIIHIAGKVYEFLLKGLSYVWKAIHFVLQDVLHIPIDDIIEWLGFIFEWDDIKETHNMIVAMANASIDCAVDRVDGFKTTVNAWFDGADKWLSQLVDIPQEIRDTQLSGKTASSQVAGNEQYSNAQSAPGVNWSSYQLKHGGVGNSLKGLDSGLLPTGDSLVSFWSKIRPTLEQLGKTIQDAFADIIAIFNDHRQLSLGQMLEKFGVDLLRNILKIIRTIADGIIDLVADFITLAQKLMNTVIDIPLLSPLYKWMSGNDLTALDAMSLLIAIPTTVLFKIITGKKPSDSLGDLSQFLQDHSAVKVRSRSSSRERPMRAVGFQLTESNTGEGSGEARALGISSETITKVKLVAKRLVAIAGPVTSIVKLILAVDDWYTPDNGVPLDKLAGGLHWGWKVAGDVIVAAITFPYEEIPGHSDLRLCRELSWGLDCITIPARAANVRVRGLVALAAGCFKLVPEGVSIVMAIDAAKEVKISGDLPSKLEWVDVTDRILSSALVAAGGVCMIINEPEPISATVASLLGLTAIGCQSVKAWEAGAHFEDFPALSQGSFVGGT</sequence>
<organism evidence="1 2">
    <name type="scientific">Mycena sanguinolenta</name>
    <dbReference type="NCBI Taxonomy" id="230812"/>
    <lineage>
        <taxon>Eukaryota</taxon>
        <taxon>Fungi</taxon>
        <taxon>Dikarya</taxon>
        <taxon>Basidiomycota</taxon>
        <taxon>Agaricomycotina</taxon>
        <taxon>Agaricomycetes</taxon>
        <taxon>Agaricomycetidae</taxon>
        <taxon>Agaricales</taxon>
        <taxon>Marasmiineae</taxon>
        <taxon>Mycenaceae</taxon>
        <taxon>Mycena</taxon>
    </lineage>
</organism>
<keyword evidence="2" id="KW-1185">Reference proteome</keyword>
<dbReference type="AlphaFoldDB" id="A0A8H6XNV4"/>
<dbReference type="Proteomes" id="UP000623467">
    <property type="component" value="Unassembled WGS sequence"/>
</dbReference>
<name>A0A8H6XNV4_9AGAR</name>